<dbReference type="PANTHER" id="PTHR21419">
    <property type="match status" value="1"/>
</dbReference>
<dbReference type="PANTHER" id="PTHR21419:SF30">
    <property type="entry name" value="IG-LIKE DOMAIN-CONTAINING PROTEIN"/>
    <property type="match status" value="1"/>
</dbReference>
<dbReference type="Gene3D" id="2.130.10.10">
    <property type="entry name" value="YVTN repeat-like/Quinoprotein amine dehydrogenase"/>
    <property type="match status" value="1"/>
</dbReference>
<evidence type="ECO:0000259" key="7">
    <source>
        <dbReference type="Pfam" id="PF23727"/>
    </source>
</evidence>
<feature type="region of interest" description="Disordered" evidence="5">
    <location>
        <begin position="568"/>
        <end position="634"/>
    </location>
</feature>
<keyword evidence="2 6" id="KW-0812">Transmembrane</keyword>
<feature type="domain" description="FAM234A/B beta-propeller" evidence="7">
    <location>
        <begin position="154"/>
        <end position="557"/>
    </location>
</feature>
<evidence type="ECO:0000256" key="1">
    <source>
        <dbReference type="ARBA" id="ARBA00004167"/>
    </source>
</evidence>
<keyword evidence="4 6" id="KW-0472">Membrane</keyword>
<gene>
    <name evidence="8" type="ORF">MCOR_42602</name>
</gene>
<organism evidence="8 9">
    <name type="scientific">Mytilus coruscus</name>
    <name type="common">Sea mussel</name>
    <dbReference type="NCBI Taxonomy" id="42192"/>
    <lineage>
        <taxon>Eukaryota</taxon>
        <taxon>Metazoa</taxon>
        <taxon>Spiralia</taxon>
        <taxon>Lophotrochozoa</taxon>
        <taxon>Mollusca</taxon>
        <taxon>Bivalvia</taxon>
        <taxon>Autobranchia</taxon>
        <taxon>Pteriomorphia</taxon>
        <taxon>Mytilida</taxon>
        <taxon>Mytiloidea</taxon>
        <taxon>Mytilidae</taxon>
        <taxon>Mytilinae</taxon>
        <taxon>Mytilus</taxon>
    </lineage>
</organism>
<name>A0A6J8DME2_MYTCO</name>
<dbReference type="AlphaFoldDB" id="A0A6J8DME2"/>
<dbReference type="Proteomes" id="UP000507470">
    <property type="component" value="Unassembled WGS sequence"/>
</dbReference>
<keyword evidence="9" id="KW-1185">Reference proteome</keyword>
<evidence type="ECO:0000256" key="5">
    <source>
        <dbReference type="SAM" id="MobiDB-lite"/>
    </source>
</evidence>
<evidence type="ECO:0000256" key="2">
    <source>
        <dbReference type="ARBA" id="ARBA00022692"/>
    </source>
</evidence>
<dbReference type="GO" id="GO:0016020">
    <property type="term" value="C:membrane"/>
    <property type="evidence" value="ECO:0007669"/>
    <property type="project" value="UniProtKB-SubCell"/>
</dbReference>
<reference evidence="8 9" key="1">
    <citation type="submission" date="2020-06" db="EMBL/GenBank/DDBJ databases">
        <authorList>
            <person name="Li R."/>
            <person name="Bekaert M."/>
        </authorList>
    </citation>
    <scope>NUCLEOTIDE SEQUENCE [LARGE SCALE GENOMIC DNA]</scope>
    <source>
        <strain evidence="9">wild</strain>
    </source>
</reference>
<proteinExistence type="predicted"/>
<dbReference type="SUPFAM" id="SSF69318">
    <property type="entry name" value="Integrin alpha N-terminal domain"/>
    <property type="match status" value="1"/>
</dbReference>
<evidence type="ECO:0000256" key="6">
    <source>
        <dbReference type="SAM" id="Phobius"/>
    </source>
</evidence>
<sequence>MGNILKKGNYSYELDQYSKVPLTSLSDDSDDEDVIYGHKVDNGKIELQLIPPQNGKPPAKAPKHQPKVIQPDPKNWTVICWVTCILITCIVIAAVGALKLSADDNTDNQKVNSSVNVNNQTNHVISPQQSKPNKISVIKPPTKGNIKHPNGKDWKKKMENYGSESCVRLIDVDNDGVLDIIFGASLSENIGEGLQKLHTSAQEICKMKNMSYPCLGHLFAIRGTDGEVLWKTYTKSAVIFINCEDFDLNKDGQKDCIVTGRRATIQAVNPKNGKILWLGDNNLINPTWNTYQVLALPDFDQDGVPEVLVTNGGDPDKEPEEHNRHSGRLLILSGATGKVFGVRYIAAPHKKEIYMSPVMYTTKDGSQYVLFGTGGETIPGDLLMISVPDLYHYVTDTDHNSVVPGINGESSYNYWQSHIKDDATGLITVVRGKNKGYMVPPVIVDVNKDGVDDVLASGYDGTITLLDGQDLTETWSAHFPGMESYTSPSPGYFNDDETLDFIVHWSVGAWPQYTLTQNYIIDGRDGSRILTMNSSQYQMSSDLTLHTTQENRDLFIFKVRGRGSHITMDRDSGLHGLDRIDKGPPPAHIQDAHPKSGSHVLGNGDHGPIGNPPKDRPGRIKRHGPEEEQHRAQEEHHYLNEDTLKAVFSDYSSRHFLCSDVVDIKSEILLMDRTTINNPVRIIETGTENYSYSVPRHANKTDTANITMCIVIMPDDRTTAAVGDVDGDGLLDIVSLVGMTGETVDSGYSYRSSVYWTYVKKVTLSNIIVDKDHRVPASIKSTVTPNPQDKDIANIDILPLSEQKWTQYMGSKGNSYYGRG</sequence>
<comment type="subcellular location">
    <subcellularLocation>
        <location evidence="1">Membrane</location>
        <topology evidence="1">Single-pass membrane protein</topology>
    </subcellularLocation>
</comment>
<feature type="compositionally biased region" description="Basic and acidic residues" evidence="5">
    <location>
        <begin position="613"/>
        <end position="634"/>
    </location>
</feature>
<feature type="transmembrane region" description="Helical" evidence="6">
    <location>
        <begin position="76"/>
        <end position="98"/>
    </location>
</feature>
<feature type="compositionally biased region" description="Basic and acidic residues" evidence="5">
    <location>
        <begin position="568"/>
        <end position="582"/>
    </location>
</feature>
<evidence type="ECO:0000313" key="9">
    <source>
        <dbReference type="Proteomes" id="UP000507470"/>
    </source>
</evidence>
<dbReference type="InterPro" id="IPR015943">
    <property type="entry name" value="WD40/YVTN_repeat-like_dom_sf"/>
</dbReference>
<dbReference type="Pfam" id="PF23727">
    <property type="entry name" value="Beta-prop_FAM234A_B"/>
    <property type="match status" value="1"/>
</dbReference>
<evidence type="ECO:0000256" key="4">
    <source>
        <dbReference type="ARBA" id="ARBA00023136"/>
    </source>
</evidence>
<accession>A0A6J8DME2</accession>
<evidence type="ECO:0000313" key="8">
    <source>
        <dbReference type="EMBL" id="CAC5409296.1"/>
    </source>
</evidence>
<dbReference type="InterPro" id="IPR028994">
    <property type="entry name" value="Integrin_alpha_N"/>
</dbReference>
<dbReference type="EMBL" id="CACVKT020007641">
    <property type="protein sequence ID" value="CAC5409296.1"/>
    <property type="molecule type" value="Genomic_DNA"/>
</dbReference>
<protein>
    <recommendedName>
        <fullName evidence="7">FAM234A/B beta-propeller domain-containing protein</fullName>
    </recommendedName>
</protein>
<dbReference type="InterPro" id="IPR045232">
    <property type="entry name" value="FAM234"/>
</dbReference>
<keyword evidence="3 6" id="KW-1133">Transmembrane helix</keyword>
<dbReference type="OrthoDB" id="567787at2759"/>
<dbReference type="InterPro" id="IPR055409">
    <property type="entry name" value="Beta-prop_FAM234A_B"/>
</dbReference>
<evidence type="ECO:0000256" key="3">
    <source>
        <dbReference type="ARBA" id="ARBA00022989"/>
    </source>
</evidence>